<dbReference type="PANTHER" id="PTHR36558">
    <property type="entry name" value="GLR1098 PROTEIN"/>
    <property type="match status" value="1"/>
</dbReference>
<evidence type="ECO:0000313" key="2">
    <source>
        <dbReference type="EMBL" id="MBB5724448.1"/>
    </source>
</evidence>
<keyword evidence="2" id="KW-0255">Endonuclease</keyword>
<dbReference type="Pfam" id="PF05685">
    <property type="entry name" value="Uma2"/>
    <property type="match status" value="1"/>
</dbReference>
<dbReference type="RefSeq" id="WP_184032711.1">
    <property type="nucleotide sequence ID" value="NZ_BAABAR010000002.1"/>
</dbReference>
<accession>A0ABR6N104</accession>
<dbReference type="InterPro" id="IPR012296">
    <property type="entry name" value="Nuclease_put_TT1808"/>
</dbReference>
<sequence>MATLLSLGEPRLLTAAEFLQIDFGPDLKAELDNGVIRMMAGGSRDHARIQANMLIALGTRLRGTGCRPYGSDMAILTHDASVRYPDVTVDCGQPGDSGADRYLSAPRIIVEILSPSTRTLDLGSKKAEYQALPSVEAIVFVDPDAETLVISTRSETGWSDSLPARRDVDLSAMNLTIPHEEIFARD</sequence>
<keyword evidence="2" id="KW-0540">Nuclease</keyword>
<keyword evidence="2" id="KW-0378">Hydrolase</keyword>
<dbReference type="SUPFAM" id="SSF52980">
    <property type="entry name" value="Restriction endonuclease-like"/>
    <property type="match status" value="1"/>
</dbReference>
<evidence type="ECO:0000313" key="3">
    <source>
        <dbReference type="Proteomes" id="UP000560131"/>
    </source>
</evidence>
<organism evidence="2 3">
    <name type="scientific">Sphingomonas endophytica</name>
    <dbReference type="NCBI Taxonomy" id="869719"/>
    <lineage>
        <taxon>Bacteria</taxon>
        <taxon>Pseudomonadati</taxon>
        <taxon>Pseudomonadota</taxon>
        <taxon>Alphaproteobacteria</taxon>
        <taxon>Sphingomonadales</taxon>
        <taxon>Sphingomonadaceae</taxon>
        <taxon>Sphingomonas</taxon>
    </lineage>
</organism>
<dbReference type="Proteomes" id="UP000560131">
    <property type="component" value="Unassembled WGS sequence"/>
</dbReference>
<feature type="domain" description="Putative restriction endonuclease" evidence="1">
    <location>
        <begin position="16"/>
        <end position="161"/>
    </location>
</feature>
<dbReference type="GO" id="GO:0004519">
    <property type="term" value="F:endonuclease activity"/>
    <property type="evidence" value="ECO:0007669"/>
    <property type="project" value="UniProtKB-KW"/>
</dbReference>
<dbReference type="InterPro" id="IPR008538">
    <property type="entry name" value="Uma2"/>
</dbReference>
<dbReference type="InterPro" id="IPR011335">
    <property type="entry name" value="Restrct_endonuc-II-like"/>
</dbReference>
<dbReference type="EMBL" id="JACIJN010000001">
    <property type="protein sequence ID" value="MBB5724448.1"/>
    <property type="molecule type" value="Genomic_DNA"/>
</dbReference>
<dbReference type="PANTHER" id="PTHR36558:SF1">
    <property type="entry name" value="RESTRICTION ENDONUCLEASE DOMAIN-CONTAINING PROTEIN-RELATED"/>
    <property type="match status" value="1"/>
</dbReference>
<proteinExistence type="predicted"/>
<name>A0ABR6N104_9SPHN</name>
<dbReference type="Gene3D" id="3.90.1570.10">
    <property type="entry name" value="tt1808, chain A"/>
    <property type="match status" value="1"/>
</dbReference>
<reference evidence="2 3" key="1">
    <citation type="submission" date="2020-08" db="EMBL/GenBank/DDBJ databases">
        <title>Genomic Encyclopedia of Type Strains, Phase IV (KMG-IV): sequencing the most valuable type-strain genomes for metagenomic binning, comparative biology and taxonomic classification.</title>
        <authorList>
            <person name="Goeker M."/>
        </authorList>
    </citation>
    <scope>NUCLEOTIDE SEQUENCE [LARGE SCALE GENOMIC DNA]</scope>
    <source>
        <strain evidence="2 3">DSM 101535</strain>
    </source>
</reference>
<protein>
    <submittedName>
        <fullName evidence="2">Uma2 family endonuclease</fullName>
    </submittedName>
</protein>
<comment type="caution">
    <text evidence="2">The sequence shown here is derived from an EMBL/GenBank/DDBJ whole genome shotgun (WGS) entry which is preliminary data.</text>
</comment>
<dbReference type="CDD" id="cd06260">
    <property type="entry name" value="DUF820-like"/>
    <property type="match status" value="1"/>
</dbReference>
<gene>
    <name evidence="2" type="ORF">FHS97_000348</name>
</gene>
<keyword evidence="3" id="KW-1185">Reference proteome</keyword>
<evidence type="ECO:0000259" key="1">
    <source>
        <dbReference type="Pfam" id="PF05685"/>
    </source>
</evidence>